<dbReference type="GO" id="GO:0008270">
    <property type="term" value="F:zinc ion binding"/>
    <property type="evidence" value="ECO:0007669"/>
    <property type="project" value="UniProtKB-UniRule"/>
</dbReference>
<evidence type="ECO:0000256" key="1">
    <source>
        <dbReference type="RuleBase" id="RU367018"/>
    </source>
</evidence>
<dbReference type="AlphaFoldDB" id="A0A2G5C0Z1"/>
<comment type="subcellular location">
    <subcellularLocation>
        <location evidence="1">Nucleus</location>
    </subcellularLocation>
</comment>
<comment type="similarity">
    <text evidence="1">Belongs to the FHY3/FAR1 family.</text>
</comment>
<dbReference type="InParanoid" id="A0A2G5C0Z1"/>
<keyword evidence="1" id="KW-0539">Nucleus</keyword>
<sequence length="659" mass="75855">MVDSFGEQIETEFTIADFDNQNGVVSEVKKDLVAPSVGMEFDSYDDVYNFYNCYAKELGFSVRVRNSWCKKKNKEKYGAVLCCSSEGFTKKKSSTTRSRAETRTGCPAILRIKLVGNFRWKVTEVNLEHNHLLSPENLQNKAHKSVGVGIKRKSVSDSGAGVQTCSSNQENLVIGLSYEILSSDGRNSDNHVAENKGLELKEGNAQAFYNFFCRMQLISPNFFYLVDLGNEGRVGNVFWADARSRAGYSYFGDVVTIDSRYLANKYEVSCVPFVGLNHHGQPVLLGCGLLADETFESFVWLFKAWLTCMSGPPPFIIITDQCKTMRQAVMEVFPGARHCYFLHYIMDKAPLELRGVRQYEAVRRALNKAVYDSFRVDEFERTWKDMVEQCGVKDHGWLQMLYHDRRQWVPVFLKDFLFAGISTTEQTECMNGFFDGYLSKQTSLKEFLGKYESALEKKRMIEAREDFDSLNLNPVLKTKCCFELQMSKVYTKEIFQKFQYEVEELFSCFNTTQVHSDGPNITYIVKERREGEGNQREIRSIEVLHALSVLNYNGVEDIPAQYIVARWRNNFKRTRLLNDSTNSRDVNNQAQWYDRLYRCAVQIVEEGAMSQEHYKVALQALEESLNKVCLAEEIESRMTLTTTLKPCGMYIVKNREQRK</sequence>
<dbReference type="InterPro" id="IPR018289">
    <property type="entry name" value="MULE_transposase_dom"/>
</dbReference>
<dbReference type="InterPro" id="IPR031052">
    <property type="entry name" value="FHY3/FAR1"/>
</dbReference>
<dbReference type="InterPro" id="IPR004330">
    <property type="entry name" value="FAR1_DNA_bnd_dom"/>
</dbReference>
<dbReference type="Pfam" id="PF03101">
    <property type="entry name" value="FAR1"/>
    <property type="match status" value="1"/>
</dbReference>
<reference evidence="4 5" key="1">
    <citation type="submission" date="2017-09" db="EMBL/GenBank/DDBJ databases">
        <title>WGS assembly of Aquilegia coerulea Goldsmith.</title>
        <authorList>
            <person name="Hodges S."/>
            <person name="Kramer E."/>
            <person name="Nordborg M."/>
            <person name="Tomkins J."/>
            <person name="Borevitz J."/>
            <person name="Derieg N."/>
            <person name="Yan J."/>
            <person name="Mihaltcheva S."/>
            <person name="Hayes R.D."/>
            <person name="Rokhsar D."/>
        </authorList>
    </citation>
    <scope>NUCLEOTIDE SEQUENCE [LARGE SCALE GENOMIC DNA]</scope>
    <source>
        <strain evidence="5">cv. Goldsmith</strain>
    </source>
</reference>
<feature type="domain" description="FAR1" evidence="2">
    <location>
        <begin position="49"/>
        <end position="134"/>
    </location>
</feature>
<dbReference type="PANTHER" id="PTHR31669">
    <property type="entry name" value="PROTEIN FAR1-RELATED SEQUENCE 10-RELATED"/>
    <property type="match status" value="1"/>
</dbReference>
<evidence type="ECO:0000259" key="3">
    <source>
        <dbReference type="Pfam" id="PF10551"/>
    </source>
</evidence>
<feature type="domain" description="MULE transposase" evidence="3">
    <location>
        <begin position="254"/>
        <end position="347"/>
    </location>
</feature>
<dbReference type="EMBL" id="KZ305153">
    <property type="protein sequence ID" value="PIA24940.1"/>
    <property type="molecule type" value="Genomic_DNA"/>
</dbReference>
<dbReference type="STRING" id="218851.A0A2G5C0Z1"/>
<proteinExistence type="inferred from homology"/>
<comment type="function">
    <text evidence="1">Putative transcription activator involved in regulating light control of development.</text>
</comment>
<gene>
    <name evidence="4" type="ORF">AQUCO_14200011v1</name>
</gene>
<evidence type="ECO:0000259" key="2">
    <source>
        <dbReference type="Pfam" id="PF03101"/>
    </source>
</evidence>
<evidence type="ECO:0000313" key="4">
    <source>
        <dbReference type="EMBL" id="PIA24940.1"/>
    </source>
</evidence>
<keyword evidence="1" id="KW-0479">Metal-binding</keyword>
<dbReference type="Proteomes" id="UP000230069">
    <property type="component" value="Unassembled WGS sequence"/>
</dbReference>
<dbReference type="OrthoDB" id="641338at2759"/>
<name>A0A2G5C0Z1_AQUCA</name>
<keyword evidence="1" id="KW-0862">Zinc</keyword>
<organism evidence="4 5">
    <name type="scientific">Aquilegia coerulea</name>
    <name type="common">Rocky mountain columbine</name>
    <dbReference type="NCBI Taxonomy" id="218851"/>
    <lineage>
        <taxon>Eukaryota</taxon>
        <taxon>Viridiplantae</taxon>
        <taxon>Streptophyta</taxon>
        <taxon>Embryophyta</taxon>
        <taxon>Tracheophyta</taxon>
        <taxon>Spermatophyta</taxon>
        <taxon>Magnoliopsida</taxon>
        <taxon>Ranunculales</taxon>
        <taxon>Ranunculaceae</taxon>
        <taxon>Thalictroideae</taxon>
        <taxon>Aquilegia</taxon>
    </lineage>
</organism>
<protein>
    <recommendedName>
        <fullName evidence="1">Protein FAR1-RELATED SEQUENCE</fullName>
    </recommendedName>
</protein>
<dbReference type="GO" id="GO:0005634">
    <property type="term" value="C:nucleus"/>
    <property type="evidence" value="ECO:0007669"/>
    <property type="project" value="UniProtKB-SubCell"/>
</dbReference>
<keyword evidence="5" id="KW-1185">Reference proteome</keyword>
<dbReference type="PANTHER" id="PTHR31669:SF283">
    <property type="entry name" value="PROTEIN FAR1-RELATED SEQUENCE"/>
    <property type="match status" value="1"/>
</dbReference>
<evidence type="ECO:0000313" key="5">
    <source>
        <dbReference type="Proteomes" id="UP000230069"/>
    </source>
</evidence>
<accession>A0A2G5C0Z1</accession>
<keyword evidence="1" id="KW-0863">Zinc-finger</keyword>
<dbReference type="Pfam" id="PF10551">
    <property type="entry name" value="MULE"/>
    <property type="match status" value="1"/>
</dbReference>
<dbReference type="FunCoup" id="A0A2G5C0Z1">
    <property type="interactions" value="320"/>
</dbReference>
<dbReference type="GO" id="GO:0006355">
    <property type="term" value="P:regulation of DNA-templated transcription"/>
    <property type="evidence" value="ECO:0007669"/>
    <property type="project" value="UniProtKB-UniRule"/>
</dbReference>